<reference evidence="3" key="1">
    <citation type="submission" date="2016-11" db="EMBL/GenBank/DDBJ databases">
        <authorList>
            <person name="Jaros S."/>
            <person name="Januszkiewicz K."/>
            <person name="Wedrychowicz H."/>
        </authorList>
    </citation>
    <scope>NUCLEOTIDE SEQUENCE [LARGE SCALE GENOMIC DNA]</scope>
    <source>
        <strain evidence="3">DSM 7057</strain>
    </source>
</reference>
<dbReference type="EMBL" id="FPIW01000051">
    <property type="protein sequence ID" value="SFW64413.1"/>
    <property type="molecule type" value="Genomic_DNA"/>
</dbReference>
<feature type="coiled-coil region" evidence="1">
    <location>
        <begin position="267"/>
        <end position="308"/>
    </location>
</feature>
<feature type="coiled-coil region" evidence="1">
    <location>
        <begin position="17"/>
        <end position="51"/>
    </location>
</feature>
<keyword evidence="1" id="KW-0175">Coiled coil</keyword>
<gene>
    <name evidence="2" type="ORF">SAMN02910291_02259</name>
</gene>
<sequence length="472" mass="54039">MAGQEILHEAVNQDVRVKELTEENELLFEQLHVVQEELEKYYHKLKECEQQRGSATSYALCNSRLPEVLAENQKLRVLADWQQRVLHVETQNSLPSRLGDILIKGVSSTGAFLALPGKLRKMWKALDQTTPPSELGGKSFPKVIDVYSAGGAEAVEKLLDSIFISHPMRANAYTALARHLMLIDVQKAAEFARLAYETDPRPYRLKWLAFRRHDADDPITADAMLDLLPADITMSESEQRQVMRIRHESTQLRKKNAEKDANVQKQKNTENQNIVQLTKQVEELRREAERLRQQQKELQNTADVRQADLKATQANLTEQKVLVELRDAEVGAMRSAQAELQALADGYKAEAEALQVRLAEQEMLVENQKNEIVKLKLEAEVNSIYTSEQKEKVLQLESIKSNMNSEYANLQKIYFETQVELKSNLEKQISLAHEKANYVMRIHDLQKNTDHYLNLSGKMDKILDIIMDSKGR</sequence>
<accession>A0AA94L2Z5</accession>
<evidence type="ECO:0000256" key="1">
    <source>
        <dbReference type="SAM" id="Coils"/>
    </source>
</evidence>
<comment type="caution">
    <text evidence="2">The sequence shown here is derived from an EMBL/GenBank/DDBJ whole genome shotgun (WGS) entry which is preliminary data.</text>
</comment>
<name>A0AA94L2Z5_DESDE</name>
<feature type="coiled-coil region" evidence="1">
    <location>
        <begin position="337"/>
        <end position="378"/>
    </location>
</feature>
<proteinExistence type="predicted"/>
<evidence type="ECO:0000313" key="3">
    <source>
        <dbReference type="Proteomes" id="UP000182680"/>
    </source>
</evidence>
<organism evidence="2 3">
    <name type="scientific">Desulfovibrio desulfuricans</name>
    <dbReference type="NCBI Taxonomy" id="876"/>
    <lineage>
        <taxon>Bacteria</taxon>
        <taxon>Pseudomonadati</taxon>
        <taxon>Thermodesulfobacteriota</taxon>
        <taxon>Desulfovibrionia</taxon>
        <taxon>Desulfovibrionales</taxon>
        <taxon>Desulfovibrionaceae</taxon>
        <taxon>Desulfovibrio</taxon>
    </lineage>
</organism>
<dbReference type="AlphaFoldDB" id="A0AA94L2Z5"/>
<evidence type="ECO:0000313" key="2">
    <source>
        <dbReference type="EMBL" id="SFW64413.1"/>
    </source>
</evidence>
<protein>
    <submittedName>
        <fullName evidence="2">Uncharacterized protein</fullName>
    </submittedName>
</protein>
<dbReference type="Proteomes" id="UP000182680">
    <property type="component" value="Unassembled WGS sequence"/>
</dbReference>